<organism evidence="1 2">
    <name type="scientific">Eretmocerus hayati</name>
    <dbReference type="NCBI Taxonomy" id="131215"/>
    <lineage>
        <taxon>Eukaryota</taxon>
        <taxon>Metazoa</taxon>
        <taxon>Ecdysozoa</taxon>
        <taxon>Arthropoda</taxon>
        <taxon>Hexapoda</taxon>
        <taxon>Insecta</taxon>
        <taxon>Pterygota</taxon>
        <taxon>Neoptera</taxon>
        <taxon>Endopterygota</taxon>
        <taxon>Hymenoptera</taxon>
        <taxon>Apocrita</taxon>
        <taxon>Proctotrupomorpha</taxon>
        <taxon>Chalcidoidea</taxon>
        <taxon>Aphelinidae</taxon>
        <taxon>Aphelininae</taxon>
        <taxon>Eretmocerus</taxon>
    </lineage>
</organism>
<keyword evidence="2" id="KW-1185">Reference proteome</keyword>
<reference evidence="1" key="1">
    <citation type="submission" date="2023-04" db="EMBL/GenBank/DDBJ databases">
        <title>A chromosome-level genome assembly of the parasitoid wasp Eretmocerus hayati.</title>
        <authorList>
            <person name="Zhong Y."/>
            <person name="Liu S."/>
            <person name="Liu Y."/>
        </authorList>
    </citation>
    <scope>NUCLEOTIDE SEQUENCE</scope>
    <source>
        <strain evidence="1">ZJU_SS_LIU_2023</strain>
    </source>
</reference>
<dbReference type="Proteomes" id="UP001239111">
    <property type="component" value="Chromosome 1"/>
</dbReference>
<evidence type="ECO:0000313" key="1">
    <source>
        <dbReference type="EMBL" id="KAJ8683517.1"/>
    </source>
</evidence>
<sequence length="887" mass="101515">MLSCKFCNRPCEDVQNLVLHVKEYHPKRDNLDLPCGELGCSKIFQSFGSRSLHISRSHRKFNKLSQVTVPVSDTSGKSSRNTTPAAFPPSSPGIVGITRQLDRINDSESEILSLQETSHLSFRNPTTHTDHRPPSSSSFKGPEPPKESNLQKPSDSDTDVANSVFENNPMQVSTIQNQRTTEAFNFILYLRSKNTPDATIKCILNKVDSLVKCGIEDYMKATLQESFQQSGIDLSEYINNPERVDRCSRSFQDFRTKWKQDKHIRKSKAFVGPRRIDLDSIPTKGKQGKFKVNRPLKVQTEQLIFISLVDIIIFFMENPEYRELLEFNYPSEDGVFKSYDDGSNFKNMPLLPGYHRILIFVYYDDVNLTDTASSRPTKMAMFYLCIGNLRATHKSSTKFIFLLLSVEQEIFKSYPLSTILSPIVQDLQKLEDGIELSDGTKIHGTLDAFEGDNLATHKAGGFKTGFTAEHLCRTCLAPISLIRTMTIEDPSLLRTAEQYDEMINNLNKCKTTAEFDKLSKEYGLNEDCALNVLRYFHAVYGIPPDIFHDIFEGSLALTLHLVLIRFLKGPKKVMHLNDFNRKMLDFDFGYSETKPSAILPQHLDESAKLHQTGAQMWSLALITPLILGPSVPLGDEYWGNFTSLLEITSLVCGYSISTKMIGYLQIQIQTYLRTFQELYERGLIPKQHFLLHYLTYILRFGPLYNYITLRPEAKHQYFKEMMRKLKNLKNPSVTMSEQHQWYQVHIAEGVLDEDEVGPLKKRNVRDLSFSELLPENSNEVVEIAWLISDGIKFVPQECFVMTAYEDCSPVFGLVETILSLNENPVFVCRRAKTLYFDLHHCAYSIEITQDEYELKTQDQLYSPAVYHAHHVQGEDFIIVKRAVGDIY</sequence>
<proteinExistence type="predicted"/>
<evidence type="ECO:0000313" key="2">
    <source>
        <dbReference type="Proteomes" id="UP001239111"/>
    </source>
</evidence>
<name>A0ACC2PMF2_9HYME</name>
<accession>A0ACC2PMF2</accession>
<dbReference type="EMBL" id="CM056741">
    <property type="protein sequence ID" value="KAJ8683517.1"/>
    <property type="molecule type" value="Genomic_DNA"/>
</dbReference>
<gene>
    <name evidence="1" type="ORF">QAD02_019309</name>
</gene>
<protein>
    <submittedName>
        <fullName evidence="1">Uncharacterized protein</fullName>
    </submittedName>
</protein>
<comment type="caution">
    <text evidence="1">The sequence shown here is derived from an EMBL/GenBank/DDBJ whole genome shotgun (WGS) entry which is preliminary data.</text>
</comment>